<evidence type="ECO:0000313" key="4">
    <source>
        <dbReference type="Proteomes" id="UP000293268"/>
    </source>
</evidence>
<dbReference type="EMBL" id="RYUW01000012">
    <property type="protein sequence ID" value="RYQ36591.1"/>
    <property type="molecule type" value="Genomic_DNA"/>
</dbReference>
<sequence length="86" mass="9414">MSEAVICTVPQPYALTSSTALRNSSVAMPRRRYLGSVYMLDNKPILPLGHPKYGGFSTNDTPLVPTILSSSTASHDTNVPSFIWRM</sequence>
<reference evidence="2 4" key="1">
    <citation type="submission" date="2019-01" db="EMBL/GenBank/DDBJ databases">
        <title>Unveiling genomic diversity among members of the Bifidobacterium pseudolongum species, a widely distributed gut commensal of the animal kingdom.</title>
        <authorList>
            <person name="Lugli G.A."/>
            <person name="Duranti S."/>
            <person name="Albert K."/>
            <person name="Mancabelli L."/>
            <person name="Napoli S."/>
            <person name="Viappiani A."/>
            <person name="Anzalone R."/>
            <person name="Longhi G."/>
            <person name="Milani C."/>
            <person name="Turroni F."/>
            <person name="Alessandri G."/>
            <person name="Sela D.A."/>
            <person name="Van Sinderen D."/>
            <person name="Ventura M."/>
        </authorList>
    </citation>
    <scope>NUCLEOTIDE SEQUENCE [LARGE SCALE GENOMIC DNA]</scope>
    <source>
        <strain evidence="1 3">2003B</strain>
        <strain evidence="2 4">2072B</strain>
    </source>
</reference>
<organism evidence="2 4">
    <name type="scientific">Bifidobacterium pseudolongum subsp. globosum</name>
    <dbReference type="NCBI Taxonomy" id="1690"/>
    <lineage>
        <taxon>Bacteria</taxon>
        <taxon>Bacillati</taxon>
        <taxon>Actinomycetota</taxon>
        <taxon>Actinomycetes</taxon>
        <taxon>Bifidobacteriales</taxon>
        <taxon>Bifidobacteriaceae</taxon>
        <taxon>Bifidobacterium</taxon>
    </lineage>
</organism>
<comment type="caution">
    <text evidence="2">The sequence shown here is derived from an EMBL/GenBank/DDBJ whole genome shotgun (WGS) entry which is preliminary data.</text>
</comment>
<dbReference type="EMBL" id="SBKU01000007">
    <property type="protein sequence ID" value="RYQ68482.1"/>
    <property type="molecule type" value="Genomic_DNA"/>
</dbReference>
<dbReference type="Proteomes" id="UP000292382">
    <property type="component" value="Unassembled WGS sequence"/>
</dbReference>
<dbReference type="Proteomes" id="UP000293268">
    <property type="component" value="Unassembled WGS sequence"/>
</dbReference>
<evidence type="ECO:0000313" key="1">
    <source>
        <dbReference type="EMBL" id="RYQ36591.1"/>
    </source>
</evidence>
<evidence type="ECO:0000313" key="3">
    <source>
        <dbReference type="Proteomes" id="UP000292382"/>
    </source>
</evidence>
<accession>A0A4Q5BD11</accession>
<protein>
    <submittedName>
        <fullName evidence="2">Uncharacterized protein</fullName>
    </submittedName>
</protein>
<name>A0A4Q5BD11_9BIFI</name>
<dbReference type="AlphaFoldDB" id="A0A4Q5BD11"/>
<proteinExistence type="predicted"/>
<gene>
    <name evidence="1" type="ORF">PG2003B_1090</name>
    <name evidence="2" type="ORF">PG2072B_1085</name>
</gene>
<evidence type="ECO:0000313" key="2">
    <source>
        <dbReference type="EMBL" id="RYQ68482.1"/>
    </source>
</evidence>